<evidence type="ECO:0000256" key="2">
    <source>
        <dbReference type="ARBA" id="ARBA00022475"/>
    </source>
</evidence>
<dbReference type="RefSeq" id="WP_253619223.1">
    <property type="nucleotide sequence ID" value="NZ_JAMZDE010000006.1"/>
</dbReference>
<evidence type="ECO:0000259" key="8">
    <source>
        <dbReference type="Pfam" id="PF02687"/>
    </source>
</evidence>
<gene>
    <name evidence="10" type="ORF">NJR55_07560</name>
</gene>
<feature type="domain" description="MacB-like periplasmic core" evidence="9">
    <location>
        <begin position="16"/>
        <end position="205"/>
    </location>
</feature>
<evidence type="ECO:0000313" key="11">
    <source>
        <dbReference type="Proteomes" id="UP001139474"/>
    </source>
</evidence>
<evidence type="ECO:0000256" key="4">
    <source>
        <dbReference type="ARBA" id="ARBA00022989"/>
    </source>
</evidence>
<dbReference type="PANTHER" id="PTHR43738">
    <property type="entry name" value="ABC TRANSPORTER, MEMBRANE PROTEIN"/>
    <property type="match status" value="1"/>
</dbReference>
<dbReference type="InterPro" id="IPR025857">
    <property type="entry name" value="MacB_PCD"/>
</dbReference>
<dbReference type="Proteomes" id="UP001139474">
    <property type="component" value="Unassembled WGS sequence"/>
</dbReference>
<keyword evidence="11" id="KW-1185">Reference proteome</keyword>
<feature type="transmembrane region" description="Helical" evidence="7">
    <location>
        <begin position="339"/>
        <end position="363"/>
    </location>
</feature>
<sequence length="425" mass="46036">MIRLAMKSLLNRRASVLLTVIAIAVSVTLLLAVERVRDQVQSHFANTVSGTDLIIGARTGQTQLLLSSVFHIGSMTNNMSWESFADISSRPEVSWAVPISLGDSVQGLPVVATTNAYFEHFKYADKQPLEFSQGQPFASDKDVVLGADAAEKLSKALGDDIIIAHGSGGISFSEHDEHPLTVTGVLQRTGTPVDQAVLVTLHSLEMIHSGGAGHDEEHNHNHEHEHNDAHADEHEHHGEAPAESISAALLGLKAKPLALRLQRQINTYDKEPLTALLPGMTLQQLWKTLRVFEQALTAISAMVVLIGLLGMLTIMLASLRERRREMAVLRAVGAGPGTIFGLLLSEALLLTVVGAFSGLLLLYGLQWSLAGVIQSQTGLIFTSSWPSISEWWRIVLVIGAGFMLSLIPAWRAYRQSLADGLTVKI</sequence>
<keyword evidence="5 7" id="KW-0472">Membrane</keyword>
<dbReference type="EMBL" id="JAMZDE010000006">
    <property type="protein sequence ID" value="MCP1339451.1"/>
    <property type="molecule type" value="Genomic_DNA"/>
</dbReference>
<dbReference type="InterPro" id="IPR051125">
    <property type="entry name" value="ABC-4/HrtB_transporter"/>
</dbReference>
<proteinExistence type="predicted"/>
<dbReference type="Pfam" id="PF02687">
    <property type="entry name" value="FtsX"/>
    <property type="match status" value="1"/>
</dbReference>
<dbReference type="GO" id="GO:0005886">
    <property type="term" value="C:plasma membrane"/>
    <property type="evidence" value="ECO:0007669"/>
    <property type="project" value="UniProtKB-SubCell"/>
</dbReference>
<keyword evidence="2" id="KW-1003">Cell membrane</keyword>
<evidence type="ECO:0000313" key="10">
    <source>
        <dbReference type="EMBL" id="MCP1339451.1"/>
    </source>
</evidence>
<organism evidence="10 11">
    <name type="scientific">Idiomarina rhizosphaerae</name>
    <dbReference type="NCBI Taxonomy" id="2961572"/>
    <lineage>
        <taxon>Bacteria</taxon>
        <taxon>Pseudomonadati</taxon>
        <taxon>Pseudomonadota</taxon>
        <taxon>Gammaproteobacteria</taxon>
        <taxon>Alteromonadales</taxon>
        <taxon>Idiomarinaceae</taxon>
        <taxon>Idiomarina</taxon>
    </lineage>
</organism>
<evidence type="ECO:0000259" key="9">
    <source>
        <dbReference type="Pfam" id="PF12704"/>
    </source>
</evidence>
<protein>
    <submittedName>
        <fullName evidence="10">ABC transporter permease</fullName>
    </submittedName>
</protein>
<reference evidence="10" key="1">
    <citation type="submission" date="2022-06" db="EMBL/GenBank/DDBJ databases">
        <title>Idiomarina rhizosphaerae M1R2S28.</title>
        <authorList>
            <person name="Sun J.-Q."/>
            <person name="Li L.-F."/>
        </authorList>
    </citation>
    <scope>NUCLEOTIDE SEQUENCE</scope>
    <source>
        <strain evidence="10">M1R2S28</strain>
    </source>
</reference>
<evidence type="ECO:0000256" key="5">
    <source>
        <dbReference type="ARBA" id="ARBA00023136"/>
    </source>
</evidence>
<feature type="compositionally biased region" description="Basic and acidic residues" evidence="6">
    <location>
        <begin position="213"/>
        <end position="240"/>
    </location>
</feature>
<dbReference type="AlphaFoldDB" id="A0A9X2JUZ3"/>
<evidence type="ECO:0000256" key="6">
    <source>
        <dbReference type="SAM" id="MobiDB-lite"/>
    </source>
</evidence>
<feature type="transmembrane region" description="Helical" evidence="7">
    <location>
        <begin position="295"/>
        <end position="319"/>
    </location>
</feature>
<feature type="domain" description="ABC3 transporter permease C-terminal" evidence="8">
    <location>
        <begin position="298"/>
        <end position="416"/>
    </location>
</feature>
<keyword evidence="3 7" id="KW-0812">Transmembrane</keyword>
<dbReference type="PANTHER" id="PTHR43738:SF2">
    <property type="entry name" value="ABC TRANSPORTER PERMEASE"/>
    <property type="match status" value="1"/>
</dbReference>
<comment type="subcellular location">
    <subcellularLocation>
        <location evidence="1">Cell membrane</location>
        <topology evidence="1">Multi-pass membrane protein</topology>
    </subcellularLocation>
</comment>
<dbReference type="Pfam" id="PF12704">
    <property type="entry name" value="MacB_PCD"/>
    <property type="match status" value="1"/>
</dbReference>
<feature type="region of interest" description="Disordered" evidence="6">
    <location>
        <begin position="209"/>
        <end position="240"/>
    </location>
</feature>
<name>A0A9X2JUZ3_9GAMM</name>
<evidence type="ECO:0000256" key="3">
    <source>
        <dbReference type="ARBA" id="ARBA00022692"/>
    </source>
</evidence>
<comment type="caution">
    <text evidence="10">The sequence shown here is derived from an EMBL/GenBank/DDBJ whole genome shotgun (WGS) entry which is preliminary data.</text>
</comment>
<feature type="transmembrane region" description="Helical" evidence="7">
    <location>
        <begin position="391"/>
        <end position="410"/>
    </location>
</feature>
<keyword evidence="4 7" id="KW-1133">Transmembrane helix</keyword>
<evidence type="ECO:0000256" key="1">
    <source>
        <dbReference type="ARBA" id="ARBA00004651"/>
    </source>
</evidence>
<accession>A0A9X2JUZ3</accession>
<dbReference type="InterPro" id="IPR003838">
    <property type="entry name" value="ABC3_permease_C"/>
</dbReference>
<evidence type="ECO:0000256" key="7">
    <source>
        <dbReference type="SAM" id="Phobius"/>
    </source>
</evidence>